<dbReference type="HOGENOM" id="CLU_024936_0_0_1"/>
<dbReference type="PANTHER" id="PTHR46359">
    <property type="entry name" value="GEO07743P1"/>
    <property type="match status" value="1"/>
</dbReference>
<organism evidence="5">
    <name type="scientific">Melampsora larici-populina (strain 98AG31 / pathotype 3-4-7)</name>
    <name type="common">Poplar leaf rust fungus</name>
    <dbReference type="NCBI Taxonomy" id="747676"/>
    <lineage>
        <taxon>Eukaryota</taxon>
        <taxon>Fungi</taxon>
        <taxon>Dikarya</taxon>
        <taxon>Basidiomycota</taxon>
        <taxon>Pucciniomycotina</taxon>
        <taxon>Pucciniomycetes</taxon>
        <taxon>Pucciniales</taxon>
        <taxon>Melampsoraceae</taxon>
        <taxon>Melampsora</taxon>
    </lineage>
</organism>
<protein>
    <recommendedName>
        <fullName evidence="3">RING-type domain-containing protein</fullName>
    </recommendedName>
</protein>
<dbReference type="Proteomes" id="UP000001072">
    <property type="component" value="Unassembled WGS sequence"/>
</dbReference>
<accession>F4RQW9</accession>
<dbReference type="RefSeq" id="XP_007411616.1">
    <property type="nucleotide sequence ID" value="XM_007411554.1"/>
</dbReference>
<keyword evidence="1" id="KW-0863">Zinc-finger</keyword>
<sequence length="713" mass="83150">MKMMILLWGWCLIIPCSFCVHLPSARLVDKGLSIQEQLNTLETFAPLNEEIEYIKHKAYSSTLMSKFPHRITKSLVAYKRLRNLQKLHPSNREVLISCSEVPHDLMDMVTGVKPWSPIFHNDIHLQNSIITALQRLQRKDLEIYKRLWILSVLDILQSLLPRGELNPIRGDPKTGSVCRGGLELFLLKGLDYTPRVKSFLNRRIEFFPVDGAVAEALKRVELIADIRGYLRYPERSTPTLKNLHDQLLLNRSLAEGNILESLISQLLQFKIVENTTRQEMRFIYQIMEHLELFYPDAKQFAVTEALERLELIMKTKYYRHDYLSHQETYPEMIKVYNTFIQVESVDNAKIVKDSALQVLQHISLKAKAEGDVEWLYQILQYVERVYPNSPDVAITESLERVEYIMKIREYLKDAEEHRQTLQVMRFYNHLLPTSSLVDTEIVNSLALECMQYMVLFSNSEHDLEAFKFVNSILSYLEKFHESAKQLVKSWSSTNELFRTIQLGIQCQVELKPHLLTYAKQKDKDPYIMLLLSPFKGRHLVDSAYVKQCLHKLNIKDSALAASEEGISGLDVSKEKYYKNQDFFIKMMYKASPYIEGLEEYLKRHVWKNEASGHYRFVLRAADKDETFGENIIRDENYAECAICKSEFVMGENIVKLKCGNVPHMFHKDCLNDWIARSKGRIFKCPTCMKPTKSALTQDLLDKLRAHHKHMCES</sequence>
<feature type="chain" id="PRO_5003317876" description="RING-type domain-containing protein" evidence="2">
    <location>
        <begin position="20"/>
        <end position="713"/>
    </location>
</feature>
<dbReference type="PANTHER" id="PTHR46359:SF2">
    <property type="entry name" value="GEO07743P1"/>
    <property type="match status" value="1"/>
</dbReference>
<reference evidence="5" key="1">
    <citation type="journal article" date="2011" name="Proc. Natl. Acad. Sci. U.S.A.">
        <title>Obligate biotrophy features unraveled by the genomic analysis of rust fungi.</title>
        <authorList>
            <person name="Duplessis S."/>
            <person name="Cuomo C.A."/>
            <person name="Lin Y.-C."/>
            <person name="Aerts A."/>
            <person name="Tisserant E."/>
            <person name="Veneault-Fourrey C."/>
            <person name="Joly D.L."/>
            <person name="Hacquard S."/>
            <person name="Amselem J."/>
            <person name="Cantarel B.L."/>
            <person name="Chiu R."/>
            <person name="Coutinho P.M."/>
            <person name="Feau N."/>
            <person name="Field M."/>
            <person name="Frey P."/>
            <person name="Gelhaye E."/>
            <person name="Goldberg J."/>
            <person name="Grabherr M.G."/>
            <person name="Kodira C.D."/>
            <person name="Kohler A."/>
            <person name="Kuees U."/>
            <person name="Lindquist E.A."/>
            <person name="Lucas S.M."/>
            <person name="Mago R."/>
            <person name="Mauceli E."/>
            <person name="Morin E."/>
            <person name="Murat C."/>
            <person name="Pangilinan J.L."/>
            <person name="Park R."/>
            <person name="Pearson M."/>
            <person name="Quesneville H."/>
            <person name="Rouhier N."/>
            <person name="Sakthikumar S."/>
            <person name="Salamov A.A."/>
            <person name="Schmutz J."/>
            <person name="Selles B."/>
            <person name="Shapiro H."/>
            <person name="Tanguay P."/>
            <person name="Tuskan G.A."/>
            <person name="Henrissat B."/>
            <person name="Van de Peer Y."/>
            <person name="Rouze P."/>
            <person name="Ellis J.G."/>
            <person name="Dodds P.N."/>
            <person name="Schein J.E."/>
            <person name="Zhong S."/>
            <person name="Hamelin R.C."/>
            <person name="Grigoriev I.V."/>
            <person name="Szabo L.J."/>
            <person name="Martin F."/>
        </authorList>
    </citation>
    <scope>NUCLEOTIDE SEQUENCE [LARGE SCALE GENOMIC DNA]</scope>
    <source>
        <strain evidence="5">98AG31 / pathotype 3-4-7</strain>
    </source>
</reference>
<dbReference type="InterPro" id="IPR001841">
    <property type="entry name" value="Znf_RING"/>
</dbReference>
<keyword evidence="5" id="KW-1185">Reference proteome</keyword>
<evidence type="ECO:0000313" key="4">
    <source>
        <dbReference type="EMBL" id="EGG05251.1"/>
    </source>
</evidence>
<dbReference type="KEGG" id="mlr:MELLADRAFT_107777"/>
<dbReference type="GeneID" id="18923270"/>
<feature type="signal peptide" evidence="2">
    <location>
        <begin position="1"/>
        <end position="19"/>
    </location>
</feature>
<dbReference type="InterPro" id="IPR052804">
    <property type="entry name" value="UEC_component"/>
</dbReference>
<keyword evidence="2" id="KW-0732">Signal</keyword>
<name>F4RQW9_MELLP</name>
<dbReference type="InterPro" id="IPR013083">
    <property type="entry name" value="Znf_RING/FYVE/PHD"/>
</dbReference>
<gene>
    <name evidence="4" type="ORF">MELLADRAFT_107777</name>
</gene>
<dbReference type="STRING" id="747676.F4RQW9"/>
<dbReference type="AlphaFoldDB" id="F4RQW9"/>
<dbReference type="GO" id="GO:0008270">
    <property type="term" value="F:zinc ion binding"/>
    <property type="evidence" value="ECO:0007669"/>
    <property type="project" value="UniProtKB-KW"/>
</dbReference>
<dbReference type="Gene3D" id="3.30.40.10">
    <property type="entry name" value="Zinc/RING finger domain, C3HC4 (zinc finger)"/>
    <property type="match status" value="1"/>
</dbReference>
<dbReference type="InParanoid" id="F4RQW9"/>
<evidence type="ECO:0000313" key="5">
    <source>
        <dbReference type="Proteomes" id="UP000001072"/>
    </source>
</evidence>
<proteinExistence type="predicted"/>
<dbReference type="SUPFAM" id="SSF57850">
    <property type="entry name" value="RING/U-box"/>
    <property type="match status" value="1"/>
</dbReference>
<evidence type="ECO:0000259" key="3">
    <source>
        <dbReference type="PROSITE" id="PS50089"/>
    </source>
</evidence>
<keyword evidence="1" id="KW-0479">Metal-binding</keyword>
<feature type="domain" description="RING-type" evidence="3">
    <location>
        <begin position="640"/>
        <end position="687"/>
    </location>
</feature>
<dbReference type="Pfam" id="PF13639">
    <property type="entry name" value="zf-RING_2"/>
    <property type="match status" value="1"/>
</dbReference>
<dbReference type="SMART" id="SM00184">
    <property type="entry name" value="RING"/>
    <property type="match status" value="1"/>
</dbReference>
<evidence type="ECO:0000256" key="2">
    <source>
        <dbReference type="SAM" id="SignalP"/>
    </source>
</evidence>
<dbReference type="EMBL" id="GL883114">
    <property type="protein sequence ID" value="EGG05251.1"/>
    <property type="molecule type" value="Genomic_DNA"/>
</dbReference>
<dbReference type="PROSITE" id="PS50089">
    <property type="entry name" value="ZF_RING_2"/>
    <property type="match status" value="1"/>
</dbReference>
<dbReference type="OrthoDB" id="8062037at2759"/>
<evidence type="ECO:0000256" key="1">
    <source>
        <dbReference type="PROSITE-ProRule" id="PRU00175"/>
    </source>
</evidence>
<keyword evidence="1" id="KW-0862">Zinc</keyword>
<dbReference type="VEuPathDB" id="FungiDB:MELLADRAFT_107777"/>